<feature type="region of interest" description="Disordered" evidence="1">
    <location>
        <begin position="571"/>
        <end position="608"/>
    </location>
</feature>
<evidence type="ECO:0000256" key="1">
    <source>
        <dbReference type="SAM" id="MobiDB-lite"/>
    </source>
</evidence>
<keyword evidence="3" id="KW-1185">Reference proteome</keyword>
<name>A0ABT7TDM7_9MICO</name>
<evidence type="ECO:0008006" key="4">
    <source>
        <dbReference type="Google" id="ProtNLM"/>
    </source>
</evidence>
<dbReference type="Proteomes" id="UP001235720">
    <property type="component" value="Unassembled WGS sequence"/>
</dbReference>
<gene>
    <name evidence="2" type="ORF">QUG98_04360</name>
</gene>
<evidence type="ECO:0000313" key="3">
    <source>
        <dbReference type="Proteomes" id="UP001235720"/>
    </source>
</evidence>
<feature type="compositionally biased region" description="Basic residues" evidence="1">
    <location>
        <begin position="572"/>
        <end position="595"/>
    </location>
</feature>
<organism evidence="2 3">
    <name type="scientific">Curtobacterium subtropicum</name>
    <dbReference type="NCBI Taxonomy" id="3055138"/>
    <lineage>
        <taxon>Bacteria</taxon>
        <taxon>Bacillati</taxon>
        <taxon>Actinomycetota</taxon>
        <taxon>Actinomycetes</taxon>
        <taxon>Micrococcales</taxon>
        <taxon>Microbacteriaceae</taxon>
        <taxon>Curtobacterium</taxon>
    </lineage>
</organism>
<evidence type="ECO:0000313" key="2">
    <source>
        <dbReference type="EMBL" id="MDM7887681.1"/>
    </source>
</evidence>
<proteinExistence type="predicted"/>
<accession>A0ABT7TDM7</accession>
<dbReference type="EMBL" id="JAUCMM010000002">
    <property type="protein sequence ID" value="MDM7887681.1"/>
    <property type="molecule type" value="Genomic_DNA"/>
</dbReference>
<dbReference type="RefSeq" id="WP_289469396.1">
    <property type="nucleotide sequence ID" value="NZ_JAUCMM010000002.1"/>
</dbReference>
<comment type="caution">
    <text evidence="2">The sequence shown here is derived from an EMBL/GenBank/DDBJ whole genome shotgun (WGS) entry which is preliminary data.</text>
</comment>
<reference evidence="2 3" key="1">
    <citation type="submission" date="2023-06" db="EMBL/GenBank/DDBJ databases">
        <authorList>
            <person name="Feng G."/>
            <person name="Li J."/>
            <person name="Zhu H."/>
        </authorList>
    </citation>
    <scope>NUCLEOTIDE SEQUENCE [LARGE SCALE GENOMIC DNA]</scope>
    <source>
        <strain evidence="2 3">RHCJP20</strain>
    </source>
</reference>
<sequence length="608" mass="68281">MNASKLGRIASHGDGELTRTSTLDRLRYAVAWLTADGRLPTTASAARPLSCRRAITLAIKIIDRSDIQRSVLWWDERRPGPKRHVTLRTMLILMIAYQVQRPDRDMVFLDLAKWALWELSNQDRIRAGLTHEKWHYYKMIGAFHGFVELIDDEDSPHRVDQAGVIRERIPELSTRDRILNTLIAASIPDSCPATKVAAMDSTDIETSAALRAQLARPDGDDEYVPDHAKDEKKWGLPISQLLRGTDGRFILSDDIDARCGYRTVVNGNRSTNFVGWDAHVLVDAGWYGAEHYVQFIRGMVLRPAGSHKGDAGIALLDSIDDRFAVDTLCSDRGYSYSVAERWALPLLRRRITGVHDLHPNQRTERGLMKHKMFKHVVIIDGTLFTKALPQALRELPAYHPGMSKAERGELTAKYDARAKYAFVPNGDPKPDGKWQYRGPAYLGHIDCPNVEPHRAVQRGAPPTNCVPGGGCWCDKTPTLEADEHIRIRQKYIYGTSKWLALYGMRNASEAKMADLKKNFGTMRRASSTVTGTTANAVLFAIRCIAINTALRHSAYGDEVTLTSTDVRTVSVVKRRRSQRPTPAHRQKGPKTRPPRKSGYVPSQHEGTR</sequence>
<protein>
    <recommendedName>
        <fullName evidence="4">Transposase</fullName>
    </recommendedName>
</protein>